<comment type="cofactor">
    <cofactor evidence="1 18">
        <name>FAD</name>
        <dbReference type="ChEBI" id="CHEBI:57692"/>
    </cofactor>
</comment>
<evidence type="ECO:0000256" key="16">
    <source>
        <dbReference type="ARBA" id="ARBA00049017"/>
    </source>
</evidence>
<dbReference type="FunFam" id="3.30.365.10:FF:000003">
    <property type="entry name" value="Aldehyde oxidase 1"/>
    <property type="match status" value="1"/>
</dbReference>
<dbReference type="NCBIfam" id="TIGR02963">
    <property type="entry name" value="xanthine_xdhA"/>
    <property type="match status" value="1"/>
</dbReference>
<feature type="binding site" evidence="19">
    <location>
        <position position="117"/>
    </location>
    <ligand>
        <name>[2Fe-2S] cluster</name>
        <dbReference type="ChEBI" id="CHEBI:190135"/>
        <label>2</label>
    </ligand>
</feature>
<evidence type="ECO:0000256" key="19">
    <source>
        <dbReference type="PIRSR" id="PIRSR000127-3"/>
    </source>
</evidence>
<keyword evidence="12 19" id="KW-0411">Iron-sulfur</keyword>
<feature type="binding site" evidence="18">
    <location>
        <position position="419"/>
    </location>
    <ligand>
        <name>FAD</name>
        <dbReference type="ChEBI" id="CHEBI:57692"/>
    </ligand>
</feature>
<feature type="binding site" evidence="18">
    <location>
        <position position="401"/>
    </location>
    <ligand>
        <name>FAD</name>
        <dbReference type="ChEBI" id="CHEBI:57692"/>
    </ligand>
</feature>
<reference evidence="22 23" key="1">
    <citation type="journal article" date="2016" name="Genome Biol. Evol.">
        <title>Gene Family Evolution Reflects Adaptation to Soil Environmental Stressors in the Genome of the Collembolan Orchesella cincta.</title>
        <authorList>
            <person name="Faddeeva-Vakhrusheva A."/>
            <person name="Derks M.F."/>
            <person name="Anvar S.Y."/>
            <person name="Agamennone V."/>
            <person name="Suring W."/>
            <person name="Smit S."/>
            <person name="van Straalen N.M."/>
            <person name="Roelofs D."/>
        </authorList>
    </citation>
    <scope>NUCLEOTIDE SEQUENCE [LARGE SCALE GENOMIC DNA]</scope>
    <source>
        <tissue evidence="22">Mixed pool</tissue>
    </source>
</reference>
<feature type="binding site" evidence="19">
    <location>
        <position position="152"/>
    </location>
    <ligand>
        <name>[2Fe-2S] cluster</name>
        <dbReference type="ChEBI" id="CHEBI:190135"/>
        <label>2</label>
    </ligand>
</feature>
<dbReference type="FunFam" id="3.30.390.50:FF:000001">
    <property type="entry name" value="Xanthine dehydrogenase oxidase"/>
    <property type="match status" value="1"/>
</dbReference>
<dbReference type="OMA" id="PHPTQER"/>
<dbReference type="PROSITE" id="PS51085">
    <property type="entry name" value="2FE2S_FER_2"/>
    <property type="match status" value="1"/>
</dbReference>
<evidence type="ECO:0000256" key="6">
    <source>
        <dbReference type="ARBA" id="ARBA00022630"/>
    </source>
</evidence>
<keyword evidence="9 18" id="KW-0274">FAD</keyword>
<feature type="binding site" evidence="18">
    <location>
        <position position="892"/>
    </location>
    <ligand>
        <name>substrate</name>
    </ligand>
</feature>
<feature type="domain" description="FAD-binding PCMH-type" evidence="21">
    <location>
        <begin position="226"/>
        <end position="411"/>
    </location>
</feature>
<feature type="binding site" evidence="19">
    <location>
        <position position="924"/>
    </location>
    <ligand>
        <name>Mo-molybdopterin</name>
        <dbReference type="ChEBI" id="CHEBI:71302"/>
    </ligand>
    <ligandPart>
        <name>Mo</name>
        <dbReference type="ChEBI" id="CHEBI:28685"/>
    </ligandPart>
</feature>
<evidence type="ECO:0000256" key="4">
    <source>
        <dbReference type="ARBA" id="ARBA00013123"/>
    </source>
</evidence>
<dbReference type="EC" id="1.17.1.4" evidence="4"/>
<dbReference type="InterPro" id="IPR036010">
    <property type="entry name" value="2Fe-2S_ferredoxin-like_sf"/>
</dbReference>
<dbReference type="CDD" id="cd00207">
    <property type="entry name" value="fer2"/>
    <property type="match status" value="1"/>
</dbReference>
<dbReference type="FunFam" id="3.30.365.10:FF:000001">
    <property type="entry name" value="Xanthine dehydrogenase oxidase"/>
    <property type="match status" value="1"/>
</dbReference>
<feature type="binding site" evidence="18">
    <location>
        <position position="926"/>
    </location>
    <ligand>
        <name>substrate</name>
    </ligand>
</feature>
<dbReference type="STRING" id="48709.A0A1D2N1P0"/>
<evidence type="ECO:0000256" key="7">
    <source>
        <dbReference type="ARBA" id="ARBA00022714"/>
    </source>
</evidence>
<dbReference type="InterPro" id="IPR016167">
    <property type="entry name" value="FAD-bd_PCMH_sub1"/>
</dbReference>
<dbReference type="EMBL" id="LJIJ01000306">
    <property type="protein sequence ID" value="ODM98964.1"/>
    <property type="molecule type" value="Genomic_DNA"/>
</dbReference>
<feature type="binding site" evidence="19">
    <location>
        <position position="767"/>
    </location>
    <ligand>
        <name>Mo-molybdopterin</name>
        <dbReference type="ChEBI" id="CHEBI:71302"/>
    </ligand>
    <ligandPart>
        <name>Mo</name>
        <dbReference type="ChEBI" id="CHEBI:28685"/>
    </ligandPart>
</feature>
<dbReference type="InterPro" id="IPR016208">
    <property type="entry name" value="Ald_Oxase/xanthine_DH-like"/>
</dbReference>
<dbReference type="GO" id="GO:0071949">
    <property type="term" value="F:FAD binding"/>
    <property type="evidence" value="ECO:0007669"/>
    <property type="project" value="InterPro"/>
</dbReference>
<dbReference type="InterPro" id="IPR036856">
    <property type="entry name" value="Ald_Oxase/Xan_DH_a/b_sf"/>
</dbReference>
<sequence length="1256" mass="138429">MLFPTKSSPLVFYLNGDKIVDEHVNPEWTLLTYLRNKRRLPGTKLGCSEGGCGACTVMVQRFDREKKKIVNFAVNACLTPVCAVHGMSIVTVEGIGSVAKGLHPVQERIAKSHGSQCGFCTPGIVMSMYTLIRNKNVPTMDEVEVAFQGNLCRCTGYRPILEGFKTLTVEGGAGGCCGAGMQSGGCCGGQAMKNGGSGCCMQNASEPIFPPELQLTEKYDTQYLVFNGERLTWYRPTKIEQLLELKATYPYAKLVVGNTEIGVEVKFKNCHYPVIIQPNHVPELVEIRVEDKGIRFGAAVTLSQIDDVLQEQIAKKPAYKTRVFKAIVEMLRWFAGKQIRNAAAVGGNIITGSPISDLNPLFMAAHCELVLRSKNETRVVQMDDSFFTGYRKNILKSEEILTSILIPYTKEDEYFWGFKQAKRRDDDIAIVNAGMYVRFSVGTNVIANINLAFGGMAPTTVMARTTASSLIGHQWNEGVVDVASKTLIEDLPLAPSAPGGMIEFRRSLTLSFFFKFYMIVQDELSTKLPYVKPLPQIYKSATSLYHRDPPQSIQLSQIVPNEQPDYDLVGRPVAHVSASKQATGEAVYIDDMPKFENELYLALVMSSRARAKILSIDPSEALEMEGVVDFVSAKDIPNHRNSVGGVIHDETVFAIDEVTCVGHIIGAVVANDQATAQRAAKTVKIEYEDIQPAIITMQDAIKHNSFYNDWIKILKNGDVEKGFSEADHILEGEMYLGGQEHFYLETNAAIALPKLEDGEMEIFSSTQNPSEIQLLAAEVLGVPENRIVVRTKRMGGGFGGKETRGMLVALPVAVAAQKQESNFLEKLISRLKRPIRCMLDRDEDMACTGTRHPFFCKFKVGFKSNGKLTALKLTMYNNAGNSLDLSASVMERAVFSADNAYNIPNVDFTGILCKTNVPSNTAFRGFGGPQGMMFCENVMDQVADKLGMDSVKLRTLNMYKEGDRTHYNQSLTYCTLSRCWNECLENAGYEQRLAEVQAFNKENRWRKRGIAAIPTKFGIAFTALFLNQAGALVIVYRDGSVLMSHGGTEMGQGLHTKMIQVASRTLKISSDKIHISETSTDKVPNTSPTAASAGSDLNGMAVLNACKTIMERLEPYMKSNPNGKWEDWVNSAYFDRCSLSATGFYKTPDIGFNFATKTGTPFNYFCFGAACAEVEIDCLTGDHEAVGEPPLFLAAAAFYAIKDAVKAARAENGKTGPFRLDSPATAERIRLACEDQFTQKFPPAPPNSYKPWSVFA</sequence>
<evidence type="ECO:0000313" key="23">
    <source>
        <dbReference type="Proteomes" id="UP000094527"/>
    </source>
</evidence>
<dbReference type="GO" id="GO:0005777">
    <property type="term" value="C:peroxisome"/>
    <property type="evidence" value="ECO:0007669"/>
    <property type="project" value="UniProtKB-SubCell"/>
</dbReference>
<feature type="binding site" evidence="19">
    <location>
        <position position="1091"/>
    </location>
    <ligand>
        <name>Mo-molybdopterin</name>
        <dbReference type="ChEBI" id="CHEBI:71302"/>
    </ligand>
    <ligandPart>
        <name>Mo</name>
        <dbReference type="ChEBI" id="CHEBI:28685"/>
    </ligandPart>
</feature>
<organism evidence="22 23">
    <name type="scientific">Orchesella cincta</name>
    <name type="common">Springtail</name>
    <name type="synonym">Podura cincta</name>
    <dbReference type="NCBI Taxonomy" id="48709"/>
    <lineage>
        <taxon>Eukaryota</taxon>
        <taxon>Metazoa</taxon>
        <taxon>Ecdysozoa</taxon>
        <taxon>Arthropoda</taxon>
        <taxon>Hexapoda</taxon>
        <taxon>Collembola</taxon>
        <taxon>Entomobryomorpha</taxon>
        <taxon>Entomobryoidea</taxon>
        <taxon>Orchesellidae</taxon>
        <taxon>Orchesellinae</taxon>
        <taxon>Orchesella</taxon>
    </lineage>
</organism>
<dbReference type="Gene3D" id="3.30.465.10">
    <property type="match status" value="1"/>
</dbReference>
<feature type="binding site" evidence="19">
    <location>
        <position position="77"/>
    </location>
    <ligand>
        <name>[2Fe-2S] cluster</name>
        <dbReference type="ChEBI" id="CHEBI:190135"/>
        <label>1</label>
    </ligand>
</feature>
<evidence type="ECO:0000256" key="13">
    <source>
        <dbReference type="ARBA" id="ARBA00023027"/>
    </source>
</evidence>
<proteinExistence type="inferred from homology"/>
<dbReference type="InterPro" id="IPR008274">
    <property type="entry name" value="AldOxase/xan_DH_MoCoBD1"/>
</dbReference>
<dbReference type="SUPFAM" id="SSF55447">
    <property type="entry name" value="CO dehydrogenase flavoprotein C-terminal domain-like"/>
    <property type="match status" value="1"/>
</dbReference>
<evidence type="ECO:0000256" key="1">
    <source>
        <dbReference type="ARBA" id="ARBA00001974"/>
    </source>
</evidence>
<dbReference type="InterPro" id="IPR000674">
    <property type="entry name" value="Ald_Oxase/Xan_DH_a/b"/>
</dbReference>
<dbReference type="GO" id="GO:0051537">
    <property type="term" value="F:2 iron, 2 sulfur cluster binding"/>
    <property type="evidence" value="ECO:0007669"/>
    <property type="project" value="UniProtKB-KW"/>
</dbReference>
<feature type="binding site" evidence="19">
    <location>
        <position position="47"/>
    </location>
    <ligand>
        <name>[2Fe-2S] cluster</name>
        <dbReference type="ChEBI" id="CHEBI:190135"/>
        <label>1</label>
    </ligand>
</feature>
<evidence type="ECO:0000259" key="21">
    <source>
        <dbReference type="PROSITE" id="PS51387"/>
    </source>
</evidence>
<gene>
    <name evidence="22" type="ORF">Ocin01_07709</name>
</gene>
<feature type="binding site" evidence="18">
    <location>
        <position position="1022"/>
    </location>
    <ligand>
        <name>substrate</name>
    </ligand>
</feature>
<feature type="domain" description="2Fe-2S ferredoxin-type" evidence="20">
    <location>
        <begin position="8"/>
        <end position="95"/>
    </location>
</feature>
<dbReference type="Pfam" id="PF20256">
    <property type="entry name" value="MoCoBD_2"/>
    <property type="match status" value="1"/>
</dbReference>
<dbReference type="InterPro" id="IPR046867">
    <property type="entry name" value="AldOxase/xan_DH_MoCoBD2"/>
</dbReference>
<dbReference type="AlphaFoldDB" id="A0A1D2N1P0"/>
<feature type="binding site" evidence="19">
    <location>
        <position position="52"/>
    </location>
    <ligand>
        <name>[2Fe-2S] cluster</name>
        <dbReference type="ChEBI" id="CHEBI:190135"/>
        <label>1</label>
    </ligand>
</feature>
<dbReference type="Gene3D" id="3.90.1170.50">
    <property type="entry name" value="Aldehyde oxidase/xanthine dehydrogenase, a/b hammerhead"/>
    <property type="match status" value="1"/>
</dbReference>
<evidence type="ECO:0000256" key="9">
    <source>
        <dbReference type="ARBA" id="ARBA00022827"/>
    </source>
</evidence>
<dbReference type="InterPro" id="IPR016166">
    <property type="entry name" value="FAD-bd_PCMH"/>
</dbReference>
<dbReference type="FunFam" id="3.10.20.30:FF:000015">
    <property type="entry name" value="Aldehyde oxidase 1"/>
    <property type="match status" value="1"/>
</dbReference>
<comment type="catalytic activity">
    <reaction evidence="17">
        <text>hypoxanthine + NAD(+) + H2O = xanthine + NADH + H(+)</text>
        <dbReference type="Rhea" id="RHEA:24670"/>
        <dbReference type="ChEBI" id="CHEBI:15377"/>
        <dbReference type="ChEBI" id="CHEBI:15378"/>
        <dbReference type="ChEBI" id="CHEBI:17368"/>
        <dbReference type="ChEBI" id="CHEBI:17712"/>
        <dbReference type="ChEBI" id="CHEBI:57540"/>
        <dbReference type="ChEBI" id="CHEBI:57945"/>
        <dbReference type="EC" id="1.17.1.4"/>
    </reaction>
</comment>
<evidence type="ECO:0000256" key="12">
    <source>
        <dbReference type="ARBA" id="ARBA00023014"/>
    </source>
</evidence>
<dbReference type="SMART" id="SM01008">
    <property type="entry name" value="Ald_Xan_dh_C"/>
    <property type="match status" value="1"/>
</dbReference>
<dbReference type="InterPro" id="IPR036683">
    <property type="entry name" value="CO_DH_flav_C_dom_sf"/>
</dbReference>
<evidence type="ECO:0000256" key="3">
    <source>
        <dbReference type="ARBA" id="ARBA00006849"/>
    </source>
</evidence>
<dbReference type="GO" id="GO:0006145">
    <property type="term" value="P:purine nucleobase catabolic process"/>
    <property type="evidence" value="ECO:0007669"/>
    <property type="project" value="UniProtKB-ARBA"/>
</dbReference>
<feature type="binding site" evidence="19">
    <location>
        <position position="55"/>
    </location>
    <ligand>
        <name>[2Fe-2S] cluster</name>
        <dbReference type="ChEBI" id="CHEBI:190135"/>
        <label>1</label>
    </ligand>
</feature>
<keyword evidence="14" id="KW-0576">Peroxisome</keyword>
<dbReference type="Gene3D" id="1.10.150.120">
    <property type="entry name" value="[2Fe-2S]-binding domain"/>
    <property type="match status" value="1"/>
</dbReference>
<comment type="cofactor">
    <cofactor evidence="19">
        <name>[2Fe-2S] cluster</name>
        <dbReference type="ChEBI" id="CHEBI:190135"/>
    </cofactor>
    <text evidence="19">Binds 2 [2Fe-2S] clusters.</text>
</comment>
<feature type="binding site" evidence="18">
    <location>
        <begin position="254"/>
        <end position="261"/>
    </location>
    <ligand>
        <name>FAD</name>
        <dbReference type="ChEBI" id="CHEBI:57692"/>
    </ligand>
</feature>
<dbReference type="Proteomes" id="UP000094527">
    <property type="component" value="Unassembled WGS sequence"/>
</dbReference>
<evidence type="ECO:0000256" key="11">
    <source>
        <dbReference type="ARBA" id="ARBA00023004"/>
    </source>
</evidence>
<comment type="similarity">
    <text evidence="3">Belongs to the xanthine dehydrogenase family.</text>
</comment>
<evidence type="ECO:0000313" key="22">
    <source>
        <dbReference type="EMBL" id="ODM98964.1"/>
    </source>
</evidence>
<dbReference type="SMART" id="SM01092">
    <property type="entry name" value="CO_deh_flav_C"/>
    <property type="match status" value="1"/>
</dbReference>
<accession>A0A1D2N1P0</accession>
<dbReference type="Pfam" id="PF03450">
    <property type="entry name" value="CO_deh_flav_C"/>
    <property type="match status" value="1"/>
</dbReference>
<evidence type="ECO:0000259" key="20">
    <source>
        <dbReference type="PROSITE" id="PS51085"/>
    </source>
</evidence>
<dbReference type="Gene3D" id="3.30.390.50">
    <property type="entry name" value="CO dehydrogenase flavoprotein, C-terminal domain"/>
    <property type="match status" value="1"/>
</dbReference>
<dbReference type="FunFam" id="3.30.365.10:FF:000002">
    <property type="entry name" value="Xanthine dehydrogenase oxidase"/>
    <property type="match status" value="1"/>
</dbReference>
<feature type="binding site" evidence="18">
    <location>
        <position position="334"/>
    </location>
    <ligand>
        <name>FAD</name>
        <dbReference type="ChEBI" id="CHEBI:57692"/>
    </ligand>
</feature>
<keyword evidence="10" id="KW-0560">Oxidoreductase</keyword>
<keyword evidence="7 19" id="KW-0001">2Fe-2S</keyword>
<keyword evidence="5 19" id="KW-0500">Molybdenum</keyword>
<comment type="cofactor">
    <cofactor evidence="19">
        <name>Mo-molybdopterin</name>
        <dbReference type="ChEBI" id="CHEBI:71302"/>
    </cofactor>
    <text evidence="19">Binds 1 Mo-molybdopterin (Mo-MPT) cofactor per subunit.</text>
</comment>
<dbReference type="Pfam" id="PF01799">
    <property type="entry name" value="Fer2_2"/>
    <property type="match status" value="1"/>
</dbReference>
<evidence type="ECO:0000256" key="2">
    <source>
        <dbReference type="ARBA" id="ARBA00004275"/>
    </source>
</evidence>
<keyword evidence="8 19" id="KW-0479">Metal-binding</keyword>
<keyword evidence="11 19" id="KW-0408">Iron</keyword>
<dbReference type="SUPFAM" id="SSF56176">
    <property type="entry name" value="FAD-binding/transporter-associated domain-like"/>
    <property type="match status" value="1"/>
</dbReference>
<dbReference type="SUPFAM" id="SSF56003">
    <property type="entry name" value="Molybdenum cofactor-binding domain"/>
    <property type="match status" value="1"/>
</dbReference>
<dbReference type="PROSITE" id="PS51387">
    <property type="entry name" value="FAD_PCMH"/>
    <property type="match status" value="1"/>
</dbReference>
<dbReference type="InterPro" id="IPR036884">
    <property type="entry name" value="2Fe-2S-bd_dom_sf"/>
</dbReference>
<keyword evidence="6" id="KW-0285">Flavoprotein</keyword>
<dbReference type="FunFam" id="3.90.1170.50:FF:000001">
    <property type="entry name" value="Aldehyde oxidase 1"/>
    <property type="match status" value="1"/>
</dbReference>
<protein>
    <recommendedName>
        <fullName evidence="4">xanthine dehydrogenase</fullName>
        <ecNumber evidence="4">1.17.1.4</ecNumber>
    </recommendedName>
</protein>
<feature type="binding site" evidence="19">
    <location>
        <position position="798"/>
    </location>
    <ligand>
        <name>Mo-molybdopterin</name>
        <dbReference type="ChEBI" id="CHEBI:71302"/>
    </ligand>
    <ligandPart>
        <name>Mo</name>
        <dbReference type="ChEBI" id="CHEBI:28685"/>
    </ligandPart>
</feature>
<evidence type="ECO:0000256" key="15">
    <source>
        <dbReference type="ARBA" id="ARBA00034078"/>
    </source>
</evidence>
<dbReference type="SUPFAM" id="SSF54292">
    <property type="entry name" value="2Fe-2S ferredoxin-like"/>
    <property type="match status" value="1"/>
</dbReference>
<dbReference type="PROSITE" id="PS00197">
    <property type="entry name" value="2FE2S_FER_1"/>
    <property type="match status" value="1"/>
</dbReference>
<dbReference type="PANTHER" id="PTHR45444">
    <property type="entry name" value="XANTHINE DEHYDROGENASE"/>
    <property type="match status" value="1"/>
</dbReference>
<dbReference type="OrthoDB" id="8300278at2759"/>
<dbReference type="Pfam" id="PF02738">
    <property type="entry name" value="MoCoBD_1"/>
    <property type="match status" value="1"/>
</dbReference>
<comment type="catalytic activity">
    <reaction evidence="16">
        <text>xanthine + NAD(+) + H2O = urate + NADH + H(+)</text>
        <dbReference type="Rhea" id="RHEA:16669"/>
        <dbReference type="ChEBI" id="CHEBI:15377"/>
        <dbReference type="ChEBI" id="CHEBI:15378"/>
        <dbReference type="ChEBI" id="CHEBI:17712"/>
        <dbReference type="ChEBI" id="CHEBI:17775"/>
        <dbReference type="ChEBI" id="CHEBI:57540"/>
        <dbReference type="ChEBI" id="CHEBI:57945"/>
        <dbReference type="EC" id="1.17.1.4"/>
    </reaction>
</comment>
<dbReference type="SUPFAM" id="SSF47741">
    <property type="entry name" value="CO dehydrogenase ISP C-domain like"/>
    <property type="match status" value="1"/>
</dbReference>
<dbReference type="InterPro" id="IPR012675">
    <property type="entry name" value="Beta-grasp_dom_sf"/>
</dbReference>
<evidence type="ECO:0000256" key="18">
    <source>
        <dbReference type="PIRSR" id="PIRSR000127-2"/>
    </source>
</evidence>
<comment type="caution">
    <text evidence="22">The sequence shown here is derived from an EMBL/GenBank/DDBJ whole genome shotgun (WGS) entry which is preliminary data.</text>
</comment>
<dbReference type="InterPro" id="IPR002888">
    <property type="entry name" value="2Fe-2S-bd"/>
</dbReference>
<evidence type="ECO:0000256" key="5">
    <source>
        <dbReference type="ARBA" id="ARBA00022505"/>
    </source>
</evidence>
<dbReference type="FunFam" id="3.30.43.10:FF:000001">
    <property type="entry name" value="Xanthine dehydrogenase/oxidase"/>
    <property type="match status" value="1"/>
</dbReference>
<name>A0A1D2N1P0_ORCCI</name>
<evidence type="ECO:0000256" key="10">
    <source>
        <dbReference type="ARBA" id="ARBA00023002"/>
    </source>
</evidence>
<dbReference type="SUPFAM" id="SSF54665">
    <property type="entry name" value="CO dehydrogenase molybdoprotein N-domain-like"/>
    <property type="match status" value="1"/>
</dbReference>
<dbReference type="InterPro" id="IPR006058">
    <property type="entry name" value="2Fe2S_fd_BS"/>
</dbReference>
<dbReference type="InterPro" id="IPR001041">
    <property type="entry name" value="2Fe-2S_ferredoxin-type"/>
</dbReference>
<dbReference type="GO" id="GO:0004854">
    <property type="term" value="F:xanthine dehydrogenase activity"/>
    <property type="evidence" value="ECO:0007669"/>
    <property type="project" value="UniProtKB-EC"/>
</dbReference>
<dbReference type="Gene3D" id="3.30.43.10">
    <property type="entry name" value="Uridine Diphospho-n-acetylenolpyruvylglucosamine Reductase, domain 2"/>
    <property type="match status" value="1"/>
</dbReference>
<dbReference type="InterPro" id="IPR014307">
    <property type="entry name" value="Xanthine_DH_ssu"/>
</dbReference>
<feature type="binding site" evidence="18">
    <location>
        <position position="357"/>
    </location>
    <ligand>
        <name>FAD</name>
        <dbReference type="ChEBI" id="CHEBI:57692"/>
    </ligand>
</feature>
<dbReference type="Pfam" id="PF01315">
    <property type="entry name" value="Ald_Xan_dh_C"/>
    <property type="match status" value="1"/>
</dbReference>
<dbReference type="InterPro" id="IPR036318">
    <property type="entry name" value="FAD-bd_PCMH-like_sf"/>
</dbReference>
<feature type="binding site" evidence="19">
    <location>
        <position position="154"/>
    </location>
    <ligand>
        <name>[2Fe-2S] cluster</name>
        <dbReference type="ChEBI" id="CHEBI:190135"/>
        <label>2</label>
    </ligand>
</feature>
<evidence type="ECO:0000256" key="8">
    <source>
        <dbReference type="ARBA" id="ARBA00022723"/>
    </source>
</evidence>
<comment type="cofactor">
    <cofactor evidence="15">
        <name>[2Fe-2S] cluster</name>
        <dbReference type="ChEBI" id="CHEBI:190135"/>
    </cofactor>
</comment>
<dbReference type="Pfam" id="PF00941">
    <property type="entry name" value="FAD_binding_5"/>
    <property type="match status" value="1"/>
</dbReference>
<dbReference type="InterPro" id="IPR016169">
    <property type="entry name" value="FAD-bd_PCMH_sub2"/>
</dbReference>
<comment type="subcellular location">
    <subcellularLocation>
        <location evidence="2">Peroxisome</location>
    </subcellularLocation>
</comment>
<evidence type="ECO:0000256" key="14">
    <source>
        <dbReference type="ARBA" id="ARBA00023140"/>
    </source>
</evidence>
<evidence type="ECO:0000256" key="17">
    <source>
        <dbReference type="ARBA" id="ARBA00049517"/>
    </source>
</evidence>
<keyword evidence="13" id="KW-0520">NAD</keyword>
<feature type="binding site" evidence="18">
    <location>
        <position position="802"/>
    </location>
    <ligand>
        <name>substrate</name>
    </ligand>
</feature>
<dbReference type="PANTHER" id="PTHR45444:SF3">
    <property type="entry name" value="XANTHINE DEHYDROGENASE"/>
    <property type="match status" value="1"/>
</dbReference>
<dbReference type="Gene3D" id="3.10.20.30">
    <property type="match status" value="1"/>
</dbReference>
<dbReference type="Pfam" id="PF00111">
    <property type="entry name" value="Fer2"/>
    <property type="match status" value="1"/>
</dbReference>
<dbReference type="FunFam" id="3.30.465.10:FF:000004">
    <property type="entry name" value="Xanthine dehydrogenase/oxidase"/>
    <property type="match status" value="1"/>
</dbReference>
<dbReference type="GO" id="GO:0005506">
    <property type="term" value="F:iron ion binding"/>
    <property type="evidence" value="ECO:0007669"/>
    <property type="project" value="InterPro"/>
</dbReference>
<dbReference type="InterPro" id="IPR002346">
    <property type="entry name" value="Mopterin_DH_FAD-bd"/>
</dbReference>
<dbReference type="PIRSF" id="PIRSF000127">
    <property type="entry name" value="Xanthine_DH"/>
    <property type="match status" value="1"/>
</dbReference>
<dbReference type="Gene3D" id="3.30.365.10">
    <property type="entry name" value="Aldehyde oxidase/xanthine dehydrogenase, molybdopterin binding domain"/>
    <property type="match status" value="5"/>
</dbReference>
<dbReference type="InterPro" id="IPR037165">
    <property type="entry name" value="AldOxase/xan_DH_Mopterin-bd_sf"/>
</dbReference>
<keyword evidence="23" id="KW-1185">Reference proteome</keyword>
<feature type="binding site" evidence="19">
    <location>
        <position position="120"/>
    </location>
    <ligand>
        <name>[2Fe-2S] cluster</name>
        <dbReference type="ChEBI" id="CHEBI:190135"/>
        <label>2</label>
    </ligand>
</feature>
<dbReference type="InterPro" id="IPR005107">
    <property type="entry name" value="CO_DH_flav_C"/>
</dbReference>